<accession>A0A374NXA5</accession>
<dbReference type="Pfam" id="PF02894">
    <property type="entry name" value="GFO_IDH_MocA_C"/>
    <property type="match status" value="1"/>
</dbReference>
<dbReference type="SUPFAM" id="SSF55347">
    <property type="entry name" value="Glyceraldehyde-3-phosphate dehydrogenase-like, C-terminal domain"/>
    <property type="match status" value="1"/>
</dbReference>
<feature type="domain" description="Gfo/Idh/MocA-like oxidoreductase N-terminal" evidence="2">
    <location>
        <begin position="8"/>
        <end position="127"/>
    </location>
</feature>
<dbReference type="EMBL" id="BQNJ01000003">
    <property type="protein sequence ID" value="GKH04826.1"/>
    <property type="molecule type" value="Genomic_DNA"/>
</dbReference>
<dbReference type="SUPFAM" id="SSF51735">
    <property type="entry name" value="NAD(P)-binding Rossmann-fold domains"/>
    <property type="match status" value="1"/>
</dbReference>
<gene>
    <name evidence="4" type="ORF">CE91St55_68070</name>
    <name evidence="5" type="ORF">DXD79_31090</name>
</gene>
<dbReference type="InterPro" id="IPR051450">
    <property type="entry name" value="Gfo/Idh/MocA_Oxidoreductases"/>
</dbReference>
<dbReference type="Proteomes" id="UP000263014">
    <property type="component" value="Unassembled WGS sequence"/>
</dbReference>
<evidence type="ECO:0000313" key="6">
    <source>
        <dbReference type="Proteomes" id="UP000263014"/>
    </source>
</evidence>
<dbReference type="AlphaFoldDB" id="A0A374NXA5"/>
<dbReference type="Proteomes" id="UP001055091">
    <property type="component" value="Unassembled WGS sequence"/>
</dbReference>
<comment type="similarity">
    <text evidence="1">Belongs to the Gfo/Idh/MocA family.</text>
</comment>
<evidence type="ECO:0000313" key="5">
    <source>
        <dbReference type="EMBL" id="RGI95743.1"/>
    </source>
</evidence>
<dbReference type="GO" id="GO:0000166">
    <property type="term" value="F:nucleotide binding"/>
    <property type="evidence" value="ECO:0007669"/>
    <property type="project" value="InterPro"/>
</dbReference>
<dbReference type="EMBL" id="QSON01000028">
    <property type="protein sequence ID" value="RGI95743.1"/>
    <property type="molecule type" value="Genomic_DNA"/>
</dbReference>
<feature type="domain" description="Gfo/Idh/MocA-like oxidoreductase C-terminal" evidence="3">
    <location>
        <begin position="141"/>
        <end position="377"/>
    </location>
</feature>
<organism evidence="5 6">
    <name type="scientific">Hungatella hathewayi</name>
    <dbReference type="NCBI Taxonomy" id="154046"/>
    <lineage>
        <taxon>Bacteria</taxon>
        <taxon>Bacillati</taxon>
        <taxon>Bacillota</taxon>
        <taxon>Clostridia</taxon>
        <taxon>Lachnospirales</taxon>
        <taxon>Lachnospiraceae</taxon>
        <taxon>Hungatella</taxon>
    </lineage>
</organism>
<proteinExistence type="inferred from homology"/>
<reference evidence="4" key="2">
    <citation type="submission" date="2022-01" db="EMBL/GenBank/DDBJ databases">
        <title>Novel bile acid biosynthetic pathways are enriched in the microbiome of centenarians.</title>
        <authorList>
            <person name="Sato Y."/>
            <person name="Atarashi K."/>
            <person name="Plichta R.D."/>
            <person name="Arai Y."/>
            <person name="Sasajima S."/>
            <person name="Kearney M.S."/>
            <person name="Suda W."/>
            <person name="Takeshita K."/>
            <person name="Sasaki T."/>
            <person name="Okamoto S."/>
            <person name="Skelly N.A."/>
            <person name="Okamura Y."/>
            <person name="Vlamakis H."/>
            <person name="Li Y."/>
            <person name="Tanoue T."/>
            <person name="Takei H."/>
            <person name="Nittono H."/>
            <person name="Narushima S."/>
            <person name="Irie J."/>
            <person name="Itoh H."/>
            <person name="Moriya K."/>
            <person name="Sugiura Y."/>
            <person name="Suematsu M."/>
            <person name="Moritoki N."/>
            <person name="Shibata S."/>
            <person name="Littman R.D."/>
            <person name="Fischbach A.M."/>
            <person name="Uwamino Y."/>
            <person name="Inoue T."/>
            <person name="Honda A."/>
            <person name="Hattori M."/>
            <person name="Murai T."/>
            <person name="Xavier J.R."/>
            <person name="Hirose N."/>
            <person name="Honda K."/>
        </authorList>
    </citation>
    <scope>NUCLEOTIDE SEQUENCE</scope>
    <source>
        <strain evidence="4">CE91-St55</strain>
    </source>
</reference>
<dbReference type="RefSeq" id="WP_118033315.1">
    <property type="nucleotide sequence ID" value="NZ_BQNJ01000003.1"/>
</dbReference>
<dbReference type="InterPro" id="IPR036291">
    <property type="entry name" value="NAD(P)-bd_dom_sf"/>
</dbReference>
<reference evidence="5 6" key="1">
    <citation type="submission" date="2018-08" db="EMBL/GenBank/DDBJ databases">
        <title>A genome reference for cultivated species of the human gut microbiota.</title>
        <authorList>
            <person name="Zou Y."/>
            <person name="Xue W."/>
            <person name="Luo G."/>
        </authorList>
    </citation>
    <scope>NUCLEOTIDE SEQUENCE [LARGE SCALE GENOMIC DNA]</scope>
    <source>
        <strain evidence="5 6">TM09-12</strain>
    </source>
</reference>
<dbReference type="InterPro" id="IPR000683">
    <property type="entry name" value="Gfo/Idh/MocA-like_OxRdtase_N"/>
</dbReference>
<comment type="caution">
    <text evidence="5">The sequence shown here is derived from an EMBL/GenBank/DDBJ whole genome shotgun (WGS) entry which is preliminary data.</text>
</comment>
<dbReference type="Gene3D" id="3.30.360.10">
    <property type="entry name" value="Dihydrodipicolinate Reductase, domain 2"/>
    <property type="match status" value="1"/>
</dbReference>
<name>A0A374NXA5_9FIRM</name>
<dbReference type="InterPro" id="IPR004104">
    <property type="entry name" value="Gfo/Idh/MocA-like_OxRdtase_C"/>
</dbReference>
<evidence type="ECO:0000259" key="2">
    <source>
        <dbReference type="Pfam" id="PF01408"/>
    </source>
</evidence>
<evidence type="ECO:0000313" key="4">
    <source>
        <dbReference type="EMBL" id="GKH04826.1"/>
    </source>
</evidence>
<sequence length="419" mass="46666">MKKQITAILLGAGNRGEKSYASYALNYPNELTFTGVAEPRKDRRDAFVKDHQIQEENAVSSWEELLNRPRMADCVLICTQDQMHYKPLKMAVQKGYHILCEKPITPVKEELSDVYRLASQYDKTISICHVLRYSPFFIELRKLLTSGAIGELIDIQHIESVGYWHMAHSFVRGNWRNHSLSSPMILQKCCHDFDILLWLVGSPCVSVSSFGGLSHFTEAHAPAGSTPYCMDGCEARDSCPFFAPRFYLEHQKAIQDGFAQTVSLDTSRQALLSALKDGPYGRCVYRCDNDVVDHQIVNLQFANGVTAGVTMCAFTEKCERIINLMGTRGQIKGNMEENTIEWTDFVTGHTTQIRLHVQEGGHSGSDVSMMRQFVKLVGSNGKEENKSAATEAVESHFIALAAEESRLAGGAVITLGGTL</sequence>
<dbReference type="PANTHER" id="PTHR43377:SF2">
    <property type="entry name" value="BINDING ROSSMANN FOLD OXIDOREDUCTASE, PUTATIVE (AFU_ORTHOLOGUE AFUA_4G00560)-RELATED"/>
    <property type="match status" value="1"/>
</dbReference>
<evidence type="ECO:0000259" key="3">
    <source>
        <dbReference type="Pfam" id="PF02894"/>
    </source>
</evidence>
<dbReference type="Gene3D" id="3.40.50.720">
    <property type="entry name" value="NAD(P)-binding Rossmann-like Domain"/>
    <property type="match status" value="1"/>
</dbReference>
<protein>
    <submittedName>
        <fullName evidence="4 5">Oxidoreductase</fullName>
    </submittedName>
</protein>
<dbReference type="PANTHER" id="PTHR43377">
    <property type="entry name" value="BILIVERDIN REDUCTASE A"/>
    <property type="match status" value="1"/>
</dbReference>
<dbReference type="Pfam" id="PF01408">
    <property type="entry name" value="GFO_IDH_MocA"/>
    <property type="match status" value="1"/>
</dbReference>
<evidence type="ECO:0000256" key="1">
    <source>
        <dbReference type="ARBA" id="ARBA00010928"/>
    </source>
</evidence>